<dbReference type="InterPro" id="IPR010982">
    <property type="entry name" value="Lambda_DNA-bd_dom_sf"/>
</dbReference>
<dbReference type="GO" id="GO:0003700">
    <property type="term" value="F:DNA-binding transcription factor activity"/>
    <property type="evidence" value="ECO:0007669"/>
    <property type="project" value="TreeGrafter"/>
</dbReference>
<dbReference type="AlphaFoldDB" id="A0A0H2MEW0"/>
<dbReference type="Proteomes" id="UP000035444">
    <property type="component" value="Unassembled WGS sequence"/>
</dbReference>
<proteinExistence type="predicted"/>
<dbReference type="EMBL" id="LAQL01000006">
    <property type="protein sequence ID" value="KLN60761.1"/>
    <property type="molecule type" value="Genomic_DNA"/>
</dbReference>
<keyword evidence="1" id="KW-0238">DNA-binding</keyword>
<protein>
    <submittedName>
        <fullName evidence="3">XRE family transcriptional regulator</fullName>
    </submittedName>
</protein>
<dbReference type="SUPFAM" id="SSF47413">
    <property type="entry name" value="lambda repressor-like DNA-binding domains"/>
    <property type="match status" value="1"/>
</dbReference>
<evidence type="ECO:0000256" key="1">
    <source>
        <dbReference type="ARBA" id="ARBA00023125"/>
    </source>
</evidence>
<dbReference type="Gene3D" id="1.10.260.40">
    <property type="entry name" value="lambda repressor-like DNA-binding domains"/>
    <property type="match status" value="1"/>
</dbReference>
<dbReference type="InterPro" id="IPR001387">
    <property type="entry name" value="Cro/C1-type_HTH"/>
</dbReference>
<dbReference type="GO" id="GO:0005829">
    <property type="term" value="C:cytosol"/>
    <property type="evidence" value="ECO:0007669"/>
    <property type="project" value="TreeGrafter"/>
</dbReference>
<dbReference type="InterPro" id="IPR050807">
    <property type="entry name" value="TransReg_Diox_bact_type"/>
</dbReference>
<organism evidence="3 4">
    <name type="scientific">Kiloniella spongiae</name>
    <dbReference type="NCBI Taxonomy" id="1489064"/>
    <lineage>
        <taxon>Bacteria</taxon>
        <taxon>Pseudomonadati</taxon>
        <taxon>Pseudomonadota</taxon>
        <taxon>Alphaproteobacteria</taxon>
        <taxon>Rhodospirillales</taxon>
        <taxon>Kiloniellaceae</taxon>
        <taxon>Kiloniella</taxon>
    </lineage>
</organism>
<dbReference type="PANTHER" id="PTHR46797:SF1">
    <property type="entry name" value="METHYLPHOSPHONATE SYNTHASE"/>
    <property type="match status" value="1"/>
</dbReference>
<evidence type="ECO:0000259" key="2">
    <source>
        <dbReference type="PROSITE" id="PS50943"/>
    </source>
</evidence>
<dbReference type="CDD" id="cd00093">
    <property type="entry name" value="HTH_XRE"/>
    <property type="match status" value="1"/>
</dbReference>
<evidence type="ECO:0000313" key="3">
    <source>
        <dbReference type="EMBL" id="KLN60761.1"/>
    </source>
</evidence>
<dbReference type="PROSITE" id="PS50943">
    <property type="entry name" value="HTH_CROC1"/>
    <property type="match status" value="1"/>
</dbReference>
<dbReference type="RefSeq" id="WP_047763975.1">
    <property type="nucleotide sequence ID" value="NZ_LAQL01000006.1"/>
</dbReference>
<dbReference type="GO" id="GO:0003677">
    <property type="term" value="F:DNA binding"/>
    <property type="evidence" value="ECO:0007669"/>
    <property type="project" value="UniProtKB-KW"/>
</dbReference>
<reference evidence="3 4" key="1">
    <citation type="submission" date="2015-03" db="EMBL/GenBank/DDBJ databases">
        <title>Genome Sequence of Kiloniella spongiae MEBiC09566, isolated from a marine sponge.</title>
        <authorList>
            <person name="Shao Z."/>
            <person name="Wang L."/>
            <person name="Li X."/>
        </authorList>
    </citation>
    <scope>NUCLEOTIDE SEQUENCE [LARGE SCALE GENOMIC DNA]</scope>
    <source>
        <strain evidence="3 4">MEBiC09566</strain>
    </source>
</reference>
<comment type="caution">
    <text evidence="3">The sequence shown here is derived from an EMBL/GenBank/DDBJ whole genome shotgun (WGS) entry which is preliminary data.</text>
</comment>
<evidence type="ECO:0000313" key="4">
    <source>
        <dbReference type="Proteomes" id="UP000035444"/>
    </source>
</evidence>
<dbReference type="OrthoDB" id="189170at2"/>
<dbReference type="SMART" id="SM00530">
    <property type="entry name" value="HTH_XRE"/>
    <property type="match status" value="1"/>
</dbReference>
<dbReference type="PANTHER" id="PTHR46797">
    <property type="entry name" value="HTH-TYPE TRANSCRIPTIONAL REGULATOR"/>
    <property type="match status" value="1"/>
</dbReference>
<gene>
    <name evidence="3" type="ORF">WH96_09755</name>
</gene>
<dbReference type="PATRIC" id="fig|1489064.4.peg.3238"/>
<sequence length="120" mass="13608">MISKTEQAQKISNAIKKLRSEVDWNQARLAQEAGISGAALSKIEKGGERIPTIVVLRKLSAALKVPLHEITGEDFAETSETDVRSREFYRKWDVLDDLSVEDQDRLRDMAVRLKEITPKE</sequence>
<dbReference type="Pfam" id="PF01381">
    <property type="entry name" value="HTH_3"/>
    <property type="match status" value="1"/>
</dbReference>
<feature type="domain" description="HTH cro/C1-type" evidence="2">
    <location>
        <begin position="15"/>
        <end position="70"/>
    </location>
</feature>
<accession>A0A0H2MEW0</accession>
<name>A0A0H2MEW0_9PROT</name>
<keyword evidence="4" id="KW-1185">Reference proteome</keyword>